<name>A0A365HAX8_9ACTN</name>
<sequence length="264" mass="27899">METGEETVLVRHERAVAVITLNRPQALNAITRPMALAYAAALRTADADPAVRAIVVTGAGRGFCAGADLAVLGEGPEAIRAFVPDPEDLPDLALRLRTPVVAAVNGPVAGIGFAYMLGSDIRFVARGARLATSFSRLGLVAEYGLAWLLPRLLGTSRAMELLLSGRALDAEEAERIGLVHRVVEPEDLLPAALDYAADLAAGCAPSSLAAIKEQVYADLERTRADALADTLRRMDVAFGGPDLAEALTARKEKRPPVFTPLDRG</sequence>
<dbReference type="InterPro" id="IPR029045">
    <property type="entry name" value="ClpP/crotonase-like_dom_sf"/>
</dbReference>
<dbReference type="Gene3D" id="3.90.226.10">
    <property type="entry name" value="2-enoyl-CoA Hydratase, Chain A, domain 1"/>
    <property type="match status" value="1"/>
</dbReference>
<proteinExistence type="inferred from homology"/>
<comment type="similarity">
    <text evidence="1">Belongs to the enoyl-CoA hydratase/isomerase family.</text>
</comment>
<dbReference type="PANTHER" id="PTHR43802:SF1">
    <property type="entry name" value="IP11341P-RELATED"/>
    <property type="match status" value="1"/>
</dbReference>
<dbReference type="RefSeq" id="WP_111863512.1">
    <property type="nucleotide sequence ID" value="NZ_QLYX01000002.1"/>
</dbReference>
<dbReference type="Pfam" id="PF00378">
    <property type="entry name" value="ECH_1"/>
    <property type="match status" value="1"/>
</dbReference>
<comment type="caution">
    <text evidence="2">The sequence shown here is derived from an EMBL/GenBank/DDBJ whole genome shotgun (WGS) entry which is preliminary data.</text>
</comment>
<dbReference type="GO" id="GO:0003824">
    <property type="term" value="F:catalytic activity"/>
    <property type="evidence" value="ECO:0007669"/>
    <property type="project" value="UniProtKB-ARBA"/>
</dbReference>
<dbReference type="EMBL" id="QLYX01000002">
    <property type="protein sequence ID" value="RAY16172.1"/>
    <property type="molecule type" value="Genomic_DNA"/>
</dbReference>
<dbReference type="AlphaFoldDB" id="A0A365HAX8"/>
<evidence type="ECO:0000313" key="3">
    <source>
        <dbReference type="Proteomes" id="UP000251891"/>
    </source>
</evidence>
<dbReference type="Proteomes" id="UP000251891">
    <property type="component" value="Unassembled WGS sequence"/>
</dbReference>
<dbReference type="CDD" id="cd06558">
    <property type="entry name" value="crotonase-like"/>
    <property type="match status" value="1"/>
</dbReference>
<dbReference type="OrthoDB" id="9777711at2"/>
<evidence type="ECO:0000313" key="2">
    <source>
        <dbReference type="EMBL" id="RAY16172.1"/>
    </source>
</evidence>
<protein>
    <submittedName>
        <fullName evidence="2">Enoyl-CoA hydratase</fullName>
    </submittedName>
</protein>
<dbReference type="SUPFAM" id="SSF52096">
    <property type="entry name" value="ClpP/crotonase"/>
    <property type="match status" value="1"/>
</dbReference>
<keyword evidence="3" id="KW-1185">Reference proteome</keyword>
<dbReference type="PANTHER" id="PTHR43802">
    <property type="entry name" value="ENOYL-COA HYDRATASE"/>
    <property type="match status" value="1"/>
</dbReference>
<evidence type="ECO:0000256" key="1">
    <source>
        <dbReference type="ARBA" id="ARBA00005254"/>
    </source>
</evidence>
<organism evidence="2 3">
    <name type="scientific">Actinomadura craniellae</name>
    <dbReference type="NCBI Taxonomy" id="2231787"/>
    <lineage>
        <taxon>Bacteria</taxon>
        <taxon>Bacillati</taxon>
        <taxon>Actinomycetota</taxon>
        <taxon>Actinomycetes</taxon>
        <taxon>Streptosporangiales</taxon>
        <taxon>Thermomonosporaceae</taxon>
        <taxon>Actinomadura</taxon>
    </lineage>
</organism>
<accession>A0A365HAX8</accession>
<reference evidence="2 3" key="1">
    <citation type="submission" date="2018-06" db="EMBL/GenBank/DDBJ databases">
        <title>Actinomadura craniellae sp. nov. isolated from marine sponge Craniella sp.</title>
        <authorList>
            <person name="Li L."/>
            <person name="Xu Q.H."/>
            <person name="Lin H.W."/>
            <person name="Lu Y.H."/>
        </authorList>
    </citation>
    <scope>NUCLEOTIDE SEQUENCE [LARGE SCALE GENOMIC DNA]</scope>
    <source>
        <strain evidence="2 3">LHW63021</strain>
    </source>
</reference>
<gene>
    <name evidence="2" type="ORF">DPM19_04420</name>
</gene>
<dbReference type="InterPro" id="IPR001753">
    <property type="entry name" value="Enoyl-CoA_hydra/iso"/>
</dbReference>